<dbReference type="PANTHER" id="PTHR24056:SF111">
    <property type="entry name" value="CYCLIN-DEPENDENT KINASE-LIKE 5"/>
    <property type="match status" value="1"/>
</dbReference>
<dbReference type="InterPro" id="IPR008271">
    <property type="entry name" value="Ser/Thr_kinase_AS"/>
</dbReference>
<feature type="compositionally biased region" description="Basic and acidic residues" evidence="22">
    <location>
        <begin position="676"/>
        <end position="686"/>
    </location>
</feature>
<dbReference type="Ensembl" id="ENSLOCT00000009184.1">
    <property type="protein sequence ID" value="ENSLOCP00000009173.1"/>
    <property type="gene ID" value="ENSLOCG00000007559.1"/>
</dbReference>
<feature type="compositionally biased region" description="Low complexity" evidence="22">
    <location>
        <begin position="322"/>
        <end position="337"/>
    </location>
</feature>
<dbReference type="KEGG" id="loc:102693914"/>
<feature type="compositionally biased region" description="Basic and acidic residues" evidence="22">
    <location>
        <begin position="629"/>
        <end position="638"/>
    </location>
</feature>
<evidence type="ECO:0000256" key="18">
    <source>
        <dbReference type="ARBA" id="ARBA00053703"/>
    </source>
</evidence>
<dbReference type="GeneTree" id="ENSGT00940000157355"/>
<evidence type="ECO:0000256" key="13">
    <source>
        <dbReference type="ARBA" id="ARBA00023212"/>
    </source>
</evidence>
<evidence type="ECO:0000256" key="3">
    <source>
        <dbReference type="ARBA" id="ARBA00004300"/>
    </source>
</evidence>
<evidence type="ECO:0000256" key="9">
    <source>
        <dbReference type="ARBA" id="ARBA00022679"/>
    </source>
</evidence>
<feature type="compositionally biased region" description="Basic and acidic residues" evidence="22">
    <location>
        <begin position="415"/>
        <end position="425"/>
    </location>
</feature>
<keyword evidence="14" id="KW-0539">Nucleus</keyword>
<dbReference type="GO" id="GO:0019227">
    <property type="term" value="P:neuronal action potential propagation"/>
    <property type="evidence" value="ECO:0007669"/>
    <property type="project" value="Ensembl"/>
</dbReference>
<comment type="catalytic activity">
    <reaction evidence="17">
        <text>L-seryl-[protein] + ATP = O-phospho-L-seryl-[protein] + ADP + H(+)</text>
        <dbReference type="Rhea" id="RHEA:17989"/>
        <dbReference type="Rhea" id="RHEA-COMP:9863"/>
        <dbReference type="Rhea" id="RHEA-COMP:11604"/>
        <dbReference type="ChEBI" id="CHEBI:15378"/>
        <dbReference type="ChEBI" id="CHEBI:29999"/>
        <dbReference type="ChEBI" id="CHEBI:30616"/>
        <dbReference type="ChEBI" id="CHEBI:83421"/>
        <dbReference type="ChEBI" id="CHEBI:456216"/>
        <dbReference type="EC" id="2.7.11.22"/>
    </reaction>
</comment>
<dbReference type="InterPro" id="IPR000719">
    <property type="entry name" value="Prot_kinase_dom"/>
</dbReference>
<dbReference type="InParanoid" id="W5MLB4"/>
<comment type="subunit">
    <text evidence="19">Interacts with MECP2.</text>
</comment>
<dbReference type="GO" id="GO:0004672">
    <property type="term" value="F:protein kinase activity"/>
    <property type="evidence" value="ECO:0000318"/>
    <property type="project" value="GO_Central"/>
</dbReference>
<dbReference type="GO" id="GO:0030282">
    <property type="term" value="P:bone mineralization"/>
    <property type="evidence" value="ECO:0007669"/>
    <property type="project" value="Ensembl"/>
</dbReference>
<keyword evidence="6" id="KW-0963">Cytoplasm</keyword>
<evidence type="ECO:0000256" key="5">
    <source>
        <dbReference type="ARBA" id="ARBA00012425"/>
    </source>
</evidence>
<feature type="compositionally biased region" description="Polar residues" evidence="22">
    <location>
        <begin position="389"/>
        <end position="410"/>
    </location>
</feature>
<dbReference type="Bgee" id="ENSLOCG00000007559">
    <property type="expression patterns" value="Expressed in testis and 11 other cell types or tissues"/>
</dbReference>
<reference evidence="24" key="2">
    <citation type="submission" date="2025-08" db="UniProtKB">
        <authorList>
            <consortium name="Ensembl"/>
        </authorList>
    </citation>
    <scope>IDENTIFICATION</scope>
</reference>
<evidence type="ECO:0000256" key="14">
    <source>
        <dbReference type="ARBA" id="ARBA00023242"/>
    </source>
</evidence>
<dbReference type="OrthoDB" id="9929178at2759"/>
<feature type="region of interest" description="Disordered" evidence="22">
    <location>
        <begin position="887"/>
        <end position="1052"/>
    </location>
</feature>
<comment type="similarity">
    <text evidence="4">Belongs to the protein kinase superfamily. CMGC Ser/Thr protein kinase family. CDC2/CDKX subfamily.</text>
</comment>
<reference evidence="25" key="1">
    <citation type="submission" date="2011-12" db="EMBL/GenBank/DDBJ databases">
        <title>The Draft Genome of Lepisosteus oculatus.</title>
        <authorList>
            <consortium name="The Broad Institute Genome Assembly &amp; Analysis Group"/>
            <consortium name="Computational R&amp;D Group"/>
            <consortium name="and Sequencing Platform"/>
            <person name="Di Palma F."/>
            <person name="Alfoldi J."/>
            <person name="Johnson J."/>
            <person name="Berlin A."/>
            <person name="Gnerre S."/>
            <person name="Jaffe D."/>
            <person name="MacCallum I."/>
            <person name="Young S."/>
            <person name="Walker B.J."/>
            <person name="Lander E.S."/>
            <person name="Lindblad-Toh K."/>
        </authorList>
    </citation>
    <scope>NUCLEOTIDE SEQUENCE [LARGE SCALE GENOMIC DNA]</scope>
</reference>
<dbReference type="PROSITE" id="PS00107">
    <property type="entry name" value="PROTEIN_KINASE_ATP"/>
    <property type="match status" value="1"/>
</dbReference>
<evidence type="ECO:0000256" key="11">
    <source>
        <dbReference type="ARBA" id="ARBA00022777"/>
    </source>
</evidence>
<dbReference type="SUPFAM" id="SSF56112">
    <property type="entry name" value="Protein kinase-like (PK-like)"/>
    <property type="match status" value="1"/>
</dbReference>
<evidence type="ECO:0000256" key="6">
    <source>
        <dbReference type="ARBA" id="ARBA00022490"/>
    </source>
</evidence>
<feature type="region of interest" description="Disordered" evidence="22">
    <location>
        <begin position="667"/>
        <end position="738"/>
    </location>
</feature>
<dbReference type="STRING" id="7918.ENSLOCP00000009173"/>
<keyword evidence="9" id="KW-0808">Transferase</keyword>
<dbReference type="EMBL" id="AHAT01020277">
    <property type="status" value="NOT_ANNOTATED_CDS"/>
    <property type="molecule type" value="Genomic_DNA"/>
</dbReference>
<evidence type="ECO:0000313" key="25">
    <source>
        <dbReference type="Proteomes" id="UP000018468"/>
    </source>
</evidence>
<dbReference type="GO" id="GO:0032839">
    <property type="term" value="C:dendrite cytoplasm"/>
    <property type="evidence" value="ECO:0000318"/>
    <property type="project" value="GO_Central"/>
</dbReference>
<keyword evidence="15" id="KW-0966">Cell projection</keyword>
<dbReference type="PANTHER" id="PTHR24056">
    <property type="entry name" value="CELL DIVISION PROTEIN KINASE"/>
    <property type="match status" value="1"/>
</dbReference>
<dbReference type="GO" id="GO:0005634">
    <property type="term" value="C:nucleus"/>
    <property type="evidence" value="ECO:0000318"/>
    <property type="project" value="GO_Central"/>
</dbReference>
<dbReference type="PROSITE" id="PS00108">
    <property type="entry name" value="PROTEIN_KINASE_ST"/>
    <property type="match status" value="1"/>
</dbReference>
<dbReference type="InterPro" id="IPR011009">
    <property type="entry name" value="Kinase-like_dom_sf"/>
</dbReference>
<dbReference type="SMART" id="SM00220">
    <property type="entry name" value="S_TKc"/>
    <property type="match status" value="1"/>
</dbReference>
<comment type="function">
    <text evidence="18">Mediates phosphorylation of MECP2. May regulate ciliogenesis.</text>
</comment>
<dbReference type="PROSITE" id="PS50011">
    <property type="entry name" value="PROTEIN_KINASE_DOM"/>
    <property type="match status" value="1"/>
</dbReference>
<feature type="compositionally biased region" description="Basic and acidic residues" evidence="22">
    <location>
        <begin position="717"/>
        <end position="738"/>
    </location>
</feature>
<evidence type="ECO:0000256" key="10">
    <source>
        <dbReference type="ARBA" id="ARBA00022741"/>
    </source>
</evidence>
<feature type="region of interest" description="Disordered" evidence="22">
    <location>
        <begin position="522"/>
        <end position="643"/>
    </location>
</feature>
<keyword evidence="7" id="KW-0723">Serine/threonine-protein kinase</keyword>
<feature type="compositionally biased region" description="Polar residues" evidence="22">
    <location>
        <begin position="999"/>
        <end position="1014"/>
    </location>
</feature>
<dbReference type="EMBL" id="AHAT01020278">
    <property type="status" value="NOT_ANNOTATED_CDS"/>
    <property type="molecule type" value="Genomic_DNA"/>
</dbReference>
<feature type="region of interest" description="Disordered" evidence="22">
    <location>
        <begin position="752"/>
        <end position="845"/>
    </location>
</feature>
<dbReference type="GeneID" id="102693914"/>
<evidence type="ECO:0000256" key="8">
    <source>
        <dbReference type="ARBA" id="ARBA00022553"/>
    </source>
</evidence>
<dbReference type="eggNOG" id="KOG0593">
    <property type="taxonomic scope" value="Eukaryota"/>
</dbReference>
<accession>W5MLB4</accession>
<dbReference type="FunCoup" id="W5MLB4">
    <property type="interactions" value="984"/>
</dbReference>
<keyword evidence="10 21" id="KW-0547">Nucleotide-binding</keyword>
<dbReference type="Pfam" id="PF00069">
    <property type="entry name" value="Pkinase"/>
    <property type="match status" value="1"/>
</dbReference>
<keyword evidence="13" id="KW-0206">Cytoskeleton</keyword>
<dbReference type="CDD" id="cd07848">
    <property type="entry name" value="STKc_CDKL5"/>
    <property type="match status" value="1"/>
</dbReference>
<feature type="binding site" evidence="21">
    <location>
        <position position="43"/>
    </location>
    <ligand>
        <name>ATP</name>
        <dbReference type="ChEBI" id="CHEBI:30616"/>
    </ligand>
</feature>
<evidence type="ECO:0000256" key="15">
    <source>
        <dbReference type="ARBA" id="ARBA00023273"/>
    </source>
</evidence>
<feature type="domain" description="Protein kinase" evidence="23">
    <location>
        <begin position="13"/>
        <end position="297"/>
    </location>
</feature>
<dbReference type="OMA" id="ERSPECA"/>
<dbReference type="GO" id="GO:0048701">
    <property type="term" value="P:embryonic cranial skeleton morphogenesis"/>
    <property type="evidence" value="ECO:0007669"/>
    <property type="project" value="Ensembl"/>
</dbReference>
<proteinExistence type="inferred from homology"/>
<protein>
    <recommendedName>
        <fullName evidence="20">Cyclin-dependent kinase-like 5</fullName>
        <ecNumber evidence="5">2.7.11.22</ecNumber>
    </recommendedName>
</protein>
<comment type="subcellular location">
    <subcellularLocation>
        <location evidence="1">Cytoplasm</location>
        <location evidence="1">Cytoskeleton</location>
        <location evidence="1">Cilium basal body</location>
    </subcellularLocation>
    <subcellularLocation>
        <location evidence="3">Cytoplasm</location>
        <location evidence="3">Cytoskeleton</location>
        <location evidence="3">Microtubule organizing center</location>
        <location evidence="3">Centrosome</location>
    </subcellularLocation>
    <subcellularLocation>
        <location evidence="2">Nucleus</location>
    </subcellularLocation>
</comment>
<dbReference type="GO" id="GO:0004693">
    <property type="term" value="F:cyclin-dependent protein serine/threonine kinase activity"/>
    <property type="evidence" value="ECO:0007669"/>
    <property type="project" value="UniProtKB-EC"/>
</dbReference>
<feature type="compositionally biased region" description="Polar residues" evidence="22">
    <location>
        <begin position="443"/>
        <end position="453"/>
    </location>
</feature>
<dbReference type="CTD" id="6792"/>
<organism evidence="24 25">
    <name type="scientific">Lepisosteus oculatus</name>
    <name type="common">Spotted gar</name>
    <dbReference type="NCBI Taxonomy" id="7918"/>
    <lineage>
        <taxon>Eukaryota</taxon>
        <taxon>Metazoa</taxon>
        <taxon>Chordata</taxon>
        <taxon>Craniata</taxon>
        <taxon>Vertebrata</taxon>
        <taxon>Euteleostomi</taxon>
        <taxon>Actinopterygii</taxon>
        <taxon>Neopterygii</taxon>
        <taxon>Holostei</taxon>
        <taxon>Semionotiformes</taxon>
        <taxon>Lepisosteidae</taxon>
        <taxon>Lepisosteus</taxon>
    </lineage>
</organism>
<dbReference type="GO" id="GO:0007420">
    <property type="term" value="P:brain development"/>
    <property type="evidence" value="ECO:0007669"/>
    <property type="project" value="Ensembl"/>
</dbReference>
<dbReference type="FunFam" id="1.10.510.10:FF:000127">
    <property type="entry name" value="Putative cyclin-dependent kinase-like 5"/>
    <property type="match status" value="1"/>
</dbReference>
<evidence type="ECO:0000256" key="16">
    <source>
        <dbReference type="ARBA" id="ARBA00047811"/>
    </source>
</evidence>
<dbReference type="GO" id="GO:0005524">
    <property type="term" value="F:ATP binding"/>
    <property type="evidence" value="ECO:0007669"/>
    <property type="project" value="UniProtKB-UniRule"/>
</dbReference>
<keyword evidence="12 21" id="KW-0067">ATP-binding</keyword>
<sequence>MKIPDIGNVMNKFEVLGIVGEGAYGVVLKCRHKETNEIVAIKKFKDSEENEEVKETTLRELKMLRTLKQENIVELKEAFRRRGKLYLVFEYVEKNMLELLEEMPNGAPPEKVRNYIYQLIKAIHWCHKNDIVHRDIKPENLLISSDDVLKLCDFGFARNLSEGSNANYTEYVATRWYRSPELLLGAPYGKAVDMWSVGCILGELSDGQPLFPGESEIDQLYTIQKVLGPLPPEQMKLFYSNPRFHGLRFPAVNHPQTLERRYLGIISGVLLDLMKNLLKLSPSERYLTEQSLNHHAFQTQRLLDRPGGASPPRSSKRKSYHGESNSSSSRNHGSKSSGLQSHHRSNSKDAQSMGSSLPRVEDVHANTDSFLNGNLPPPPALSPTMHPKNYQQQTLNRSASSSKDLANNNLPHLLSPKEAKSKTEFDFNVGPKAADGPGAKYLKSNSRSQQNRHSFIEGKTGTLQSGEKHNRHSYMETSHGSMPAPSKNVASYLNLSKSHGALNDSKSVGNLSEARIHLEDPSSRYFPSSCMDLNAPGSPSGRHSDGRPAVSPSGRSNPRMESGTLDSRRSSSRHSKTLEENKSPDLLDSGGGGGHSHSLSAPHESFPYGLGYTSPFSSQQRPHRHSMYVRRERPRAHGPDTGLSVGQGMPSRASSLQLLSPQLQHRTLTRHSVGSSREDCTDDINRSDQSPTEVTHSRPLIKDSTRDNTAPFHTQRQKSEVGMYHDPHPEDGASSKENRIIYTDSMPRRVGSFYRVPSPRPDSTFHDSSVQSRGPAVPVESSSLSSHPKRQTAFDPWSNSENLNINPPEPTKEKEKQGFFRAIKKKKKKSQTTENTDGKNPSIKKCLFPLFNSKNNIKHSSSLKALPVITSPMVPSDGQDHLAVQKAIRSSNHQSSRHRNRDRDRERDRDHDRDRERERDREWPDKMTEVHSQSQPLKSLRKLLHLSSSTANHSAPSELRFQPLPNPPSKGGFSDGRGHPSSGSSQPKSRAAFQLPGQIESSWHVSALNRSSAEGTPYPDQMPSKGGQNGHSFSRSSRSRMPNLNDLKETAL</sequence>
<evidence type="ECO:0000256" key="20">
    <source>
        <dbReference type="ARBA" id="ARBA00068080"/>
    </source>
</evidence>
<keyword evidence="25" id="KW-1185">Reference proteome</keyword>
<evidence type="ECO:0000256" key="1">
    <source>
        <dbReference type="ARBA" id="ARBA00004120"/>
    </source>
</evidence>
<evidence type="ECO:0000256" key="17">
    <source>
        <dbReference type="ARBA" id="ARBA00048367"/>
    </source>
</evidence>
<keyword evidence="8" id="KW-0597">Phosphoprotein</keyword>
<feature type="compositionally biased region" description="Basic and acidic residues" evidence="22">
    <location>
        <begin position="576"/>
        <end position="585"/>
    </location>
</feature>
<dbReference type="FunFam" id="3.30.200.20:FF:001093">
    <property type="entry name" value="Cyclin-dependent kinase-like 5"/>
    <property type="match status" value="1"/>
</dbReference>
<evidence type="ECO:0000256" key="4">
    <source>
        <dbReference type="ARBA" id="ARBA00006485"/>
    </source>
</evidence>
<evidence type="ECO:0000256" key="7">
    <source>
        <dbReference type="ARBA" id="ARBA00022527"/>
    </source>
</evidence>
<dbReference type="GO" id="GO:0050773">
    <property type="term" value="P:regulation of dendrite development"/>
    <property type="evidence" value="ECO:0000318"/>
    <property type="project" value="GO_Central"/>
</dbReference>
<dbReference type="EC" id="2.7.11.22" evidence="5"/>
<name>W5MLB4_LEPOC</name>
<evidence type="ECO:0000256" key="21">
    <source>
        <dbReference type="PROSITE-ProRule" id="PRU10141"/>
    </source>
</evidence>
<evidence type="ECO:0000256" key="22">
    <source>
        <dbReference type="SAM" id="MobiDB-lite"/>
    </source>
</evidence>
<evidence type="ECO:0000256" key="19">
    <source>
        <dbReference type="ARBA" id="ARBA00066155"/>
    </source>
</evidence>
<reference evidence="24" key="3">
    <citation type="submission" date="2025-09" db="UniProtKB">
        <authorList>
            <consortium name="Ensembl"/>
        </authorList>
    </citation>
    <scope>IDENTIFICATION</scope>
</reference>
<dbReference type="HOGENOM" id="CLU_013271_0_0_1"/>
<dbReference type="Proteomes" id="UP000018468">
    <property type="component" value="Linkage group LG17"/>
</dbReference>
<feature type="compositionally biased region" description="Basic and acidic residues" evidence="22">
    <location>
        <begin position="901"/>
        <end position="929"/>
    </location>
</feature>
<dbReference type="GO" id="GO:0036269">
    <property type="term" value="P:swimming behavior"/>
    <property type="evidence" value="ECO:0007669"/>
    <property type="project" value="Ensembl"/>
</dbReference>
<comment type="catalytic activity">
    <reaction evidence="16">
        <text>L-threonyl-[protein] + ATP = O-phospho-L-threonyl-[protein] + ADP + H(+)</text>
        <dbReference type="Rhea" id="RHEA:46608"/>
        <dbReference type="Rhea" id="RHEA-COMP:11060"/>
        <dbReference type="Rhea" id="RHEA-COMP:11605"/>
        <dbReference type="ChEBI" id="CHEBI:15378"/>
        <dbReference type="ChEBI" id="CHEBI:30013"/>
        <dbReference type="ChEBI" id="CHEBI:30616"/>
        <dbReference type="ChEBI" id="CHEBI:61977"/>
        <dbReference type="ChEBI" id="CHEBI:456216"/>
        <dbReference type="EC" id="2.7.11.22"/>
    </reaction>
</comment>
<dbReference type="InterPro" id="IPR017441">
    <property type="entry name" value="Protein_kinase_ATP_BS"/>
</dbReference>
<evidence type="ECO:0000313" key="24">
    <source>
        <dbReference type="Ensembl" id="ENSLOCP00000009173.1"/>
    </source>
</evidence>
<feature type="region of interest" description="Disordered" evidence="22">
    <location>
        <begin position="297"/>
        <end position="488"/>
    </location>
</feature>
<feature type="compositionally biased region" description="Polar residues" evidence="22">
    <location>
        <begin position="1030"/>
        <end position="1042"/>
    </location>
</feature>
<evidence type="ECO:0000259" key="23">
    <source>
        <dbReference type="PROSITE" id="PS50011"/>
    </source>
</evidence>
<dbReference type="Gene3D" id="3.30.200.20">
    <property type="entry name" value="Phosphorylase Kinase, domain 1"/>
    <property type="match status" value="1"/>
</dbReference>
<dbReference type="Gene3D" id="1.10.510.10">
    <property type="entry name" value="Transferase(Phosphotransferase) domain 1"/>
    <property type="match status" value="1"/>
</dbReference>
<dbReference type="GO" id="GO:0005813">
    <property type="term" value="C:centrosome"/>
    <property type="evidence" value="ECO:0007669"/>
    <property type="project" value="UniProtKB-SubCell"/>
</dbReference>
<evidence type="ECO:0000256" key="12">
    <source>
        <dbReference type="ARBA" id="ARBA00022840"/>
    </source>
</evidence>
<dbReference type="InterPro" id="IPR050108">
    <property type="entry name" value="CDK"/>
</dbReference>
<dbReference type="GO" id="GO:0061744">
    <property type="term" value="P:motor behavior"/>
    <property type="evidence" value="ECO:0007669"/>
    <property type="project" value="Ensembl"/>
</dbReference>
<keyword evidence="11" id="KW-0418">Kinase</keyword>
<dbReference type="GO" id="GO:0045773">
    <property type="term" value="P:positive regulation of axon extension"/>
    <property type="evidence" value="ECO:0000318"/>
    <property type="project" value="GO_Central"/>
</dbReference>
<dbReference type="AlphaFoldDB" id="W5MLB4"/>
<dbReference type="GO" id="GO:0051216">
    <property type="term" value="P:cartilage development"/>
    <property type="evidence" value="ECO:0007669"/>
    <property type="project" value="Ensembl"/>
</dbReference>
<evidence type="ECO:0000256" key="2">
    <source>
        <dbReference type="ARBA" id="ARBA00004123"/>
    </source>
</evidence>